<keyword evidence="2" id="KW-1003">Cell membrane</keyword>
<evidence type="ECO:0000256" key="3">
    <source>
        <dbReference type="ARBA" id="ARBA00022692"/>
    </source>
</evidence>
<feature type="transmembrane region" description="Helical" evidence="6">
    <location>
        <begin position="259"/>
        <end position="279"/>
    </location>
</feature>
<feature type="transmembrane region" description="Helical" evidence="6">
    <location>
        <begin position="429"/>
        <end position="448"/>
    </location>
</feature>
<feature type="transmembrane region" description="Helical" evidence="6">
    <location>
        <begin position="395"/>
        <end position="417"/>
    </location>
</feature>
<dbReference type="PANTHER" id="PTHR30250:SF11">
    <property type="entry name" value="O-ANTIGEN TRANSPORTER-RELATED"/>
    <property type="match status" value="1"/>
</dbReference>
<keyword evidence="8" id="KW-1185">Reference proteome</keyword>
<evidence type="ECO:0000256" key="2">
    <source>
        <dbReference type="ARBA" id="ARBA00022475"/>
    </source>
</evidence>
<comment type="caution">
    <text evidence="7">The sequence shown here is derived from an EMBL/GenBank/DDBJ whole genome shotgun (WGS) entry which is preliminary data.</text>
</comment>
<keyword evidence="5 6" id="KW-0472">Membrane</keyword>
<feature type="transmembrane region" description="Helical" evidence="6">
    <location>
        <begin position="221"/>
        <end position="239"/>
    </location>
</feature>
<name>A0ABV9HUH4_9FLAO</name>
<feature type="transmembrane region" description="Helical" evidence="6">
    <location>
        <begin position="148"/>
        <end position="165"/>
    </location>
</feature>
<comment type="subcellular location">
    <subcellularLocation>
        <location evidence="1">Cell membrane</location>
        <topology evidence="1">Multi-pass membrane protein</topology>
    </subcellularLocation>
</comment>
<proteinExistence type="predicted"/>
<dbReference type="InterPro" id="IPR050833">
    <property type="entry name" value="Poly_Biosynth_Transport"/>
</dbReference>
<evidence type="ECO:0000256" key="4">
    <source>
        <dbReference type="ARBA" id="ARBA00022989"/>
    </source>
</evidence>
<gene>
    <name evidence="7" type="ORF">ACFO3O_07800</name>
</gene>
<dbReference type="Pfam" id="PF01943">
    <property type="entry name" value="Polysacc_synt"/>
    <property type="match status" value="1"/>
</dbReference>
<feature type="transmembrane region" description="Helical" evidence="6">
    <location>
        <begin position="341"/>
        <end position="358"/>
    </location>
</feature>
<evidence type="ECO:0000313" key="7">
    <source>
        <dbReference type="EMBL" id="MFC4633806.1"/>
    </source>
</evidence>
<feature type="transmembrane region" description="Helical" evidence="6">
    <location>
        <begin position="45"/>
        <end position="63"/>
    </location>
</feature>
<feature type="transmembrane region" description="Helical" evidence="6">
    <location>
        <begin position="370"/>
        <end position="389"/>
    </location>
</feature>
<keyword evidence="3 6" id="KW-0812">Transmembrane</keyword>
<reference evidence="8" key="1">
    <citation type="journal article" date="2019" name="Int. J. Syst. Evol. Microbiol.">
        <title>The Global Catalogue of Microorganisms (GCM) 10K type strain sequencing project: providing services to taxonomists for standard genome sequencing and annotation.</title>
        <authorList>
            <consortium name="The Broad Institute Genomics Platform"/>
            <consortium name="The Broad Institute Genome Sequencing Center for Infectious Disease"/>
            <person name="Wu L."/>
            <person name="Ma J."/>
        </authorList>
    </citation>
    <scope>NUCLEOTIDE SEQUENCE [LARGE SCALE GENOMIC DNA]</scope>
    <source>
        <strain evidence="8">YJ-61-S</strain>
    </source>
</reference>
<dbReference type="RefSeq" id="WP_379978031.1">
    <property type="nucleotide sequence ID" value="NZ_JBHSFV010000003.1"/>
</dbReference>
<keyword evidence="4 6" id="KW-1133">Transmembrane helix</keyword>
<dbReference type="EMBL" id="JBHSFV010000003">
    <property type="protein sequence ID" value="MFC4633806.1"/>
    <property type="molecule type" value="Genomic_DNA"/>
</dbReference>
<organism evidence="7 8">
    <name type="scientific">Dokdonia ponticola</name>
    <dbReference type="NCBI Taxonomy" id="2041041"/>
    <lineage>
        <taxon>Bacteria</taxon>
        <taxon>Pseudomonadati</taxon>
        <taxon>Bacteroidota</taxon>
        <taxon>Flavobacteriia</taxon>
        <taxon>Flavobacteriales</taxon>
        <taxon>Flavobacteriaceae</taxon>
        <taxon>Dokdonia</taxon>
    </lineage>
</organism>
<accession>A0ABV9HUH4</accession>
<evidence type="ECO:0000256" key="1">
    <source>
        <dbReference type="ARBA" id="ARBA00004651"/>
    </source>
</evidence>
<sequence length="491" mass="55580">MSTLKNLFKHTFVYGLATILPRLLTVLLTPILTTYLDTEVDFGEVSLLFTYMLLLNVILTYGMETSFFRFYNEEGNSQRALSTALWILCISTLIFVLISFLGLKQIATTTNIDAKYWRWVIGVVAFDTLMVIPFAYMRVQGKALKYTFIKLINVVISVGSVALFLMATQKMTATFSWLSSDKVELYFIAFFMASGLTLLLVSKPYFKRISFDSRLLKKMLFYGWPILLAGIAFAVNGAFDKVLLQWMLPLSEDAAKEQVGIYTACYRLAVGMTLYATAFRLGVEPFFFSQAKEKNASEQYAMITKAFVVLGAVALVLYVVLVDIIKPILVTKPSYWEAMDVVPLILFSFFFFGIYQTLSVWYKVTDKTRYGAYISISGAILTIVINVVFIPSMGYMASAIATCVTYAFMMVLSYVIGKKHMPIPYDLKNICLYLILSVGFSAVFFYILRDYFGIGSLPLYLAGITMTAILIGVIWYKEQALLARILRIRKE</sequence>
<feature type="transmembrane region" description="Helical" evidence="6">
    <location>
        <begin position="116"/>
        <end position="136"/>
    </location>
</feature>
<protein>
    <submittedName>
        <fullName evidence="7">Oligosaccharide flippase family protein</fullName>
    </submittedName>
</protein>
<evidence type="ECO:0000256" key="5">
    <source>
        <dbReference type="ARBA" id="ARBA00023136"/>
    </source>
</evidence>
<feature type="transmembrane region" description="Helical" evidence="6">
    <location>
        <begin position="84"/>
        <end position="104"/>
    </location>
</feature>
<feature type="transmembrane region" description="Helical" evidence="6">
    <location>
        <begin position="12"/>
        <end position="33"/>
    </location>
</feature>
<feature type="transmembrane region" description="Helical" evidence="6">
    <location>
        <begin position="300"/>
        <end position="321"/>
    </location>
</feature>
<evidence type="ECO:0000256" key="6">
    <source>
        <dbReference type="SAM" id="Phobius"/>
    </source>
</evidence>
<dbReference type="Proteomes" id="UP001596043">
    <property type="component" value="Unassembled WGS sequence"/>
</dbReference>
<dbReference type="PANTHER" id="PTHR30250">
    <property type="entry name" value="PST FAMILY PREDICTED COLANIC ACID TRANSPORTER"/>
    <property type="match status" value="1"/>
</dbReference>
<evidence type="ECO:0000313" key="8">
    <source>
        <dbReference type="Proteomes" id="UP001596043"/>
    </source>
</evidence>
<feature type="transmembrane region" description="Helical" evidence="6">
    <location>
        <begin position="185"/>
        <end position="201"/>
    </location>
</feature>
<feature type="transmembrane region" description="Helical" evidence="6">
    <location>
        <begin position="454"/>
        <end position="476"/>
    </location>
</feature>
<dbReference type="InterPro" id="IPR002797">
    <property type="entry name" value="Polysacc_synth"/>
</dbReference>